<dbReference type="FunFam" id="1.10.1040.10:FF:000004">
    <property type="entry name" value="Glycerol-3-phosphate dehydrogenase [NAD(+)]"/>
    <property type="match status" value="1"/>
</dbReference>
<evidence type="ECO:0000256" key="14">
    <source>
        <dbReference type="RuleBase" id="RU361243"/>
    </source>
</evidence>
<gene>
    <name evidence="17" type="primary">gpd1</name>
    <name evidence="17" type="ORF">g.5896</name>
</gene>
<feature type="domain" description="Glycerol-3-phosphate dehydrogenase NAD-dependent C-terminal" evidence="16">
    <location>
        <begin position="203"/>
        <end position="350"/>
    </location>
</feature>
<dbReference type="SUPFAM" id="SSF48179">
    <property type="entry name" value="6-phosphogluconate dehydrogenase C-terminal domain-like"/>
    <property type="match status" value="1"/>
</dbReference>
<dbReference type="PANTHER" id="PTHR11728:SF8">
    <property type="entry name" value="GLYCEROL-3-PHOSPHATE DEHYDROGENASE [NAD(+)]-RELATED"/>
    <property type="match status" value="1"/>
</dbReference>
<dbReference type="GO" id="GO:0005975">
    <property type="term" value="P:carbohydrate metabolic process"/>
    <property type="evidence" value="ECO:0007669"/>
    <property type="project" value="InterPro"/>
</dbReference>
<dbReference type="GO" id="GO:0046168">
    <property type="term" value="P:glycerol-3-phosphate catabolic process"/>
    <property type="evidence" value="ECO:0007669"/>
    <property type="project" value="UniProtKB-UniRule"/>
</dbReference>
<dbReference type="Gene3D" id="3.40.50.720">
    <property type="entry name" value="NAD(P)-binding Rossmann-like Domain"/>
    <property type="match status" value="1"/>
</dbReference>
<evidence type="ECO:0000256" key="9">
    <source>
        <dbReference type="ARBA" id="ARBA00048683"/>
    </source>
</evidence>
<dbReference type="InterPro" id="IPR008927">
    <property type="entry name" value="6-PGluconate_DH-like_C_sf"/>
</dbReference>
<evidence type="ECO:0000259" key="16">
    <source>
        <dbReference type="Pfam" id="PF07479"/>
    </source>
</evidence>
<dbReference type="InterPro" id="IPR006168">
    <property type="entry name" value="G3P_DH_NAD-dep"/>
</dbReference>
<evidence type="ECO:0000256" key="10">
    <source>
        <dbReference type="PIRSR" id="PIRSR000114-1"/>
    </source>
</evidence>
<dbReference type="PIRSF" id="PIRSF000114">
    <property type="entry name" value="Glycerol-3-P_dh"/>
    <property type="match status" value="1"/>
</dbReference>
<evidence type="ECO:0000256" key="5">
    <source>
        <dbReference type="ARBA" id="ARBA00011738"/>
    </source>
</evidence>
<dbReference type="InterPro" id="IPR011128">
    <property type="entry name" value="G3P_DH_NAD-dep_N"/>
</dbReference>
<evidence type="ECO:0000256" key="7">
    <source>
        <dbReference type="ARBA" id="ARBA00023002"/>
    </source>
</evidence>
<dbReference type="UniPathway" id="UPA00086"/>
<comment type="pathway">
    <text evidence="2">Lipid metabolism.</text>
</comment>
<evidence type="ECO:0000313" key="17">
    <source>
        <dbReference type="EMBL" id="MDE51839.1"/>
    </source>
</evidence>
<dbReference type="GO" id="GO:0141152">
    <property type="term" value="F:glycerol-3-phosphate dehydrogenase (NAD+) activity"/>
    <property type="evidence" value="ECO:0007669"/>
    <property type="project" value="UniProtKB-UniRule"/>
</dbReference>
<feature type="binding site" evidence="12">
    <location>
        <position position="279"/>
    </location>
    <ligand>
        <name>NAD(+)</name>
        <dbReference type="ChEBI" id="CHEBI:57540"/>
    </ligand>
</feature>
<sequence>MTTGNGALKHPKRVAIIGSGNWGSAIARVVGDNIKKYQDVFDDTIKMYVYEELVNGRKLTEIINQDHENVKYLKGFKLPENVVANPDVVDTARDADILIFVIPHKFVPGVCKPLAGNVKSDAIGISLIKGFGEGPDGKFVLISNQIQELLKIQCSVLMGANLAIEVAQNRFCETTIGCQDPEAGKVLKQLFHSDNFRVRVVPDRTTVEICGALKNIVACAAGFADGLKWGDNTKSAIIRIGLMEIIRFCRLYYGDGLKLATFLESCGVADLITTCFGGRNRRVSEQFVLHPEKSLQQLEEELLEGQKLQGPQTAQEVYELLQANKQLDNFPLFVATHKILLREIQPEALFEYLRNEPDD</sequence>
<dbReference type="FunFam" id="3.40.50.720:FF:000088">
    <property type="entry name" value="Glycerol-3-phosphate dehydrogenase [NAD(+)]"/>
    <property type="match status" value="1"/>
</dbReference>
<dbReference type="SUPFAM" id="SSF51735">
    <property type="entry name" value="NAD(P)-binding Rossmann-fold domains"/>
    <property type="match status" value="1"/>
</dbReference>
<proteinExistence type="inferred from homology"/>
<dbReference type="GO" id="GO:0005829">
    <property type="term" value="C:cytosol"/>
    <property type="evidence" value="ECO:0007669"/>
    <property type="project" value="TreeGrafter"/>
</dbReference>
<keyword evidence="7 13" id="KW-0560">Oxidoreductase</keyword>
<keyword evidence="8 12" id="KW-0520">NAD</keyword>
<feature type="binding site" evidence="11">
    <location>
        <position position="129"/>
    </location>
    <ligand>
        <name>substrate</name>
    </ligand>
</feature>
<evidence type="ECO:0000259" key="15">
    <source>
        <dbReference type="Pfam" id="PF01210"/>
    </source>
</evidence>
<feature type="binding site" evidence="12">
    <location>
        <begin position="18"/>
        <end position="23"/>
    </location>
    <ligand>
        <name>NAD(+)</name>
        <dbReference type="ChEBI" id="CHEBI:57540"/>
    </ligand>
</feature>
<dbReference type="PANTHER" id="PTHR11728">
    <property type="entry name" value="GLYCEROL-3-PHOSPHATE DEHYDROGENASE"/>
    <property type="match status" value="1"/>
</dbReference>
<dbReference type="Pfam" id="PF01210">
    <property type="entry name" value="NAD_Gly3P_dh_N"/>
    <property type="match status" value="1"/>
</dbReference>
<evidence type="ECO:0000256" key="12">
    <source>
        <dbReference type="PIRSR" id="PIRSR000114-3"/>
    </source>
</evidence>
<protein>
    <recommendedName>
        <fullName evidence="14">Glycerol-3-phosphate dehydrogenase [NAD(+)]</fullName>
        <ecNumber evidence="14">1.1.1.8</ecNumber>
    </recommendedName>
</protein>
<evidence type="ECO:0000256" key="13">
    <source>
        <dbReference type="RuleBase" id="RU000437"/>
    </source>
</evidence>
<feature type="binding site" evidence="11">
    <location>
        <begin position="279"/>
        <end position="280"/>
    </location>
    <ligand>
        <name>substrate</name>
    </ligand>
</feature>
<feature type="binding site" evidence="12">
    <location>
        <position position="163"/>
    </location>
    <ligand>
        <name>NAD(+)</name>
        <dbReference type="ChEBI" id="CHEBI:57540"/>
    </ligand>
</feature>
<evidence type="ECO:0000256" key="11">
    <source>
        <dbReference type="PIRSR" id="PIRSR000114-2"/>
    </source>
</evidence>
<evidence type="ECO:0000256" key="6">
    <source>
        <dbReference type="ARBA" id="ARBA00022490"/>
    </source>
</evidence>
<keyword evidence="6" id="KW-0963">Cytoplasm</keyword>
<dbReference type="InterPro" id="IPR013328">
    <property type="entry name" value="6PGD_dom2"/>
</dbReference>
<comment type="similarity">
    <text evidence="4 13">Belongs to the NAD-dependent glycerol-3-phosphate dehydrogenase family.</text>
</comment>
<dbReference type="AlphaFoldDB" id="A0A6G1SN83"/>
<feature type="binding site" evidence="12">
    <location>
        <position position="309"/>
    </location>
    <ligand>
        <name>NAD(+)</name>
        <dbReference type="ChEBI" id="CHEBI:57540"/>
    </ligand>
</feature>
<dbReference type="InterPro" id="IPR017751">
    <property type="entry name" value="G3P_DH_NAD-dep_euk"/>
</dbReference>
<dbReference type="GO" id="GO:0051287">
    <property type="term" value="F:NAD binding"/>
    <property type="evidence" value="ECO:0007669"/>
    <property type="project" value="UniProtKB-UniRule"/>
</dbReference>
<dbReference type="GO" id="GO:0006650">
    <property type="term" value="P:glycerophospholipid metabolic process"/>
    <property type="evidence" value="ECO:0007669"/>
    <property type="project" value="UniProtKB-UniPathway"/>
</dbReference>
<comment type="subunit">
    <text evidence="5">Homodimer.</text>
</comment>
<dbReference type="PRINTS" id="PR00077">
    <property type="entry name" value="GPDHDRGNASE"/>
</dbReference>
<accession>A0A6G1SN83</accession>
<dbReference type="Pfam" id="PF07479">
    <property type="entry name" value="NAD_Gly3P_dh_C"/>
    <property type="match status" value="1"/>
</dbReference>
<evidence type="ECO:0000256" key="8">
    <source>
        <dbReference type="ARBA" id="ARBA00023027"/>
    </source>
</evidence>
<dbReference type="NCBIfam" id="TIGR03376">
    <property type="entry name" value="glycerol3P_DH"/>
    <property type="match status" value="1"/>
</dbReference>
<evidence type="ECO:0000256" key="4">
    <source>
        <dbReference type="ARBA" id="ARBA00011009"/>
    </source>
</evidence>
<dbReference type="InterPro" id="IPR036291">
    <property type="entry name" value="NAD(P)-bd_dom_sf"/>
</dbReference>
<dbReference type="EMBL" id="GGYP01007068">
    <property type="protein sequence ID" value="MDE51839.1"/>
    <property type="molecule type" value="Transcribed_RNA"/>
</dbReference>
<evidence type="ECO:0000256" key="1">
    <source>
        <dbReference type="ARBA" id="ARBA00004496"/>
    </source>
</evidence>
<dbReference type="PROSITE" id="PS00957">
    <property type="entry name" value="NAD_G3PDH"/>
    <property type="match status" value="1"/>
</dbReference>
<dbReference type="EC" id="1.1.1.8" evidence="14"/>
<reference evidence="17" key="1">
    <citation type="submission" date="2018-10" db="EMBL/GenBank/DDBJ databases">
        <title>Transcriptome assembly of Aceria tosichella (Wheat curl mite) Type 2.</title>
        <authorList>
            <person name="Scully E.D."/>
            <person name="Geib S.M."/>
            <person name="Palmer N.A."/>
            <person name="Gupta A.K."/>
            <person name="Sarath G."/>
            <person name="Tatineni S."/>
        </authorList>
    </citation>
    <scope>NUCLEOTIDE SEQUENCE</scope>
    <source>
        <strain evidence="17">LincolnNE</strain>
    </source>
</reference>
<evidence type="ECO:0000256" key="2">
    <source>
        <dbReference type="ARBA" id="ARBA00005189"/>
    </source>
</evidence>
<dbReference type="InterPro" id="IPR006109">
    <property type="entry name" value="G3P_DH_NAD-dep_C"/>
</dbReference>
<name>A0A6G1SN83_9ACAR</name>
<dbReference type="Gene3D" id="1.10.1040.10">
    <property type="entry name" value="N-(1-d-carboxylethyl)-l-norvaline Dehydrogenase, domain 2"/>
    <property type="match status" value="1"/>
</dbReference>
<dbReference type="GO" id="GO:0042803">
    <property type="term" value="F:protein homodimerization activity"/>
    <property type="evidence" value="ECO:0007669"/>
    <property type="project" value="InterPro"/>
</dbReference>
<comment type="subcellular location">
    <subcellularLocation>
        <location evidence="1">Cytoplasm</location>
    </subcellularLocation>
</comment>
<comment type="catalytic activity">
    <reaction evidence="9 14">
        <text>sn-glycerol 3-phosphate + NAD(+) = dihydroxyacetone phosphate + NADH + H(+)</text>
        <dbReference type="Rhea" id="RHEA:11092"/>
        <dbReference type="ChEBI" id="CHEBI:15378"/>
        <dbReference type="ChEBI" id="CHEBI:57540"/>
        <dbReference type="ChEBI" id="CHEBI:57597"/>
        <dbReference type="ChEBI" id="CHEBI:57642"/>
        <dbReference type="ChEBI" id="CHEBI:57945"/>
        <dbReference type="EC" id="1.1.1.8"/>
    </reaction>
</comment>
<feature type="binding site" evidence="12">
    <location>
        <position position="307"/>
    </location>
    <ligand>
        <name>NAD(+)</name>
        <dbReference type="ChEBI" id="CHEBI:57540"/>
    </ligand>
</feature>
<feature type="active site" description="Proton acceptor" evidence="10">
    <location>
        <position position="214"/>
    </location>
</feature>
<feature type="binding site" evidence="12">
    <location>
        <position position="106"/>
    </location>
    <ligand>
        <name>NAD(+)</name>
        <dbReference type="ChEBI" id="CHEBI:57540"/>
    </ligand>
</feature>
<comment type="pathway">
    <text evidence="3">Phospholipid metabolism; alpha-glycerophosphate cycle.</text>
</comment>
<feature type="domain" description="Glycerol-3-phosphate dehydrogenase NAD-dependent N-terminal" evidence="15">
    <location>
        <begin position="14"/>
        <end position="182"/>
    </location>
</feature>
<evidence type="ECO:0000256" key="3">
    <source>
        <dbReference type="ARBA" id="ARBA00005192"/>
    </source>
</evidence>
<organism evidence="17">
    <name type="scientific">Aceria tosichella</name>
    <name type="common">wheat curl mite</name>
    <dbReference type="NCBI Taxonomy" id="561515"/>
    <lineage>
        <taxon>Eukaryota</taxon>
        <taxon>Metazoa</taxon>
        <taxon>Ecdysozoa</taxon>
        <taxon>Arthropoda</taxon>
        <taxon>Chelicerata</taxon>
        <taxon>Arachnida</taxon>
        <taxon>Acari</taxon>
        <taxon>Acariformes</taxon>
        <taxon>Trombidiformes</taxon>
        <taxon>Prostigmata</taxon>
        <taxon>Eupodina</taxon>
        <taxon>Eriophyoidea</taxon>
        <taxon>Eriophyidae</taxon>
        <taxon>Eriophyinae</taxon>
        <taxon>Aceriini</taxon>
        <taxon>Aceria</taxon>
    </lineage>
</organism>